<dbReference type="AlphaFoldDB" id="A0AAD1SDS6"/>
<organism evidence="2 3">
    <name type="scientific">Pelobates cultripes</name>
    <name type="common">Western spadefoot toad</name>
    <dbReference type="NCBI Taxonomy" id="61616"/>
    <lineage>
        <taxon>Eukaryota</taxon>
        <taxon>Metazoa</taxon>
        <taxon>Chordata</taxon>
        <taxon>Craniata</taxon>
        <taxon>Vertebrata</taxon>
        <taxon>Euteleostomi</taxon>
        <taxon>Amphibia</taxon>
        <taxon>Batrachia</taxon>
        <taxon>Anura</taxon>
        <taxon>Pelobatoidea</taxon>
        <taxon>Pelobatidae</taxon>
        <taxon>Pelobates</taxon>
    </lineage>
</organism>
<dbReference type="EMBL" id="OW240916">
    <property type="protein sequence ID" value="CAH2295258.1"/>
    <property type="molecule type" value="Genomic_DNA"/>
</dbReference>
<gene>
    <name evidence="2" type="ORF">PECUL_23A050868</name>
</gene>
<reference evidence="2" key="1">
    <citation type="submission" date="2022-03" db="EMBL/GenBank/DDBJ databases">
        <authorList>
            <person name="Alioto T."/>
            <person name="Alioto T."/>
            <person name="Gomez Garrido J."/>
        </authorList>
    </citation>
    <scope>NUCLEOTIDE SEQUENCE</scope>
</reference>
<dbReference type="InterPro" id="IPR036691">
    <property type="entry name" value="Endo/exonu/phosph_ase_sf"/>
</dbReference>
<proteinExistence type="predicted"/>
<name>A0AAD1SDS6_PELCU</name>
<evidence type="ECO:0000313" key="3">
    <source>
        <dbReference type="Proteomes" id="UP001295444"/>
    </source>
</evidence>
<accession>A0AAD1SDS6</accession>
<feature type="compositionally biased region" description="Basic and acidic residues" evidence="1">
    <location>
        <begin position="78"/>
        <end position="91"/>
    </location>
</feature>
<protein>
    <submittedName>
        <fullName evidence="2">Uncharacterized protein</fullName>
    </submittedName>
</protein>
<feature type="compositionally biased region" description="Polar residues" evidence="1">
    <location>
        <begin position="25"/>
        <end position="34"/>
    </location>
</feature>
<feature type="region of interest" description="Disordered" evidence="1">
    <location>
        <begin position="1"/>
        <end position="91"/>
    </location>
</feature>
<sequence length="282" mass="32034">MGDHIPTTNYKTHINSADATGWPEPSQTCSQTPPQAEDTRPPSRRGHTNPGVDPDLPTDRSNSRTPGHLSINLYTLRSAKDKTSPLRPITEPRRDHNAITLHQQTPPRTILPPPPTPTLPTDCWGALHPSTRDYTFYSTTHSIYTRLDYFLIPHQNLTLLTTAEILPMTWLDHCPIRIRLKSPLFRPRQMSWRLNKSILSDVTVVDKISHSIQEYFEENETDDVTPLTCWEAHKAVIRGQIIAMCATRKKMAVQEVLDLSQEIALLEARHKRTLDPTLLPAL</sequence>
<evidence type="ECO:0000256" key="1">
    <source>
        <dbReference type="SAM" id="MobiDB-lite"/>
    </source>
</evidence>
<dbReference type="SUPFAM" id="SSF56219">
    <property type="entry name" value="DNase I-like"/>
    <property type="match status" value="1"/>
</dbReference>
<feature type="compositionally biased region" description="Polar residues" evidence="1">
    <location>
        <begin position="1"/>
        <end position="18"/>
    </location>
</feature>
<keyword evidence="3" id="KW-1185">Reference proteome</keyword>
<dbReference type="Proteomes" id="UP001295444">
    <property type="component" value="Chromosome 05"/>
</dbReference>
<dbReference type="Gene3D" id="3.60.10.10">
    <property type="entry name" value="Endonuclease/exonuclease/phosphatase"/>
    <property type="match status" value="1"/>
</dbReference>
<evidence type="ECO:0000313" key="2">
    <source>
        <dbReference type="EMBL" id="CAH2295258.1"/>
    </source>
</evidence>